<protein>
    <submittedName>
        <fullName evidence="3">NFU1</fullName>
    </submittedName>
</protein>
<organism evidence="3 4">
    <name type="scientific">Lepeophtheirus salmonis</name>
    <name type="common">Salmon louse</name>
    <name type="synonym">Caligus salmonis</name>
    <dbReference type="NCBI Taxonomy" id="72036"/>
    <lineage>
        <taxon>Eukaryota</taxon>
        <taxon>Metazoa</taxon>
        <taxon>Ecdysozoa</taxon>
        <taxon>Arthropoda</taxon>
        <taxon>Crustacea</taxon>
        <taxon>Multicrustacea</taxon>
        <taxon>Hexanauplia</taxon>
        <taxon>Copepoda</taxon>
        <taxon>Siphonostomatoida</taxon>
        <taxon>Caligidae</taxon>
        <taxon>Lepeophtheirus</taxon>
    </lineage>
</organism>
<dbReference type="SUPFAM" id="SSF117916">
    <property type="entry name" value="Fe-S cluster assembly (FSCA) domain-like"/>
    <property type="match status" value="1"/>
</dbReference>
<dbReference type="InterPro" id="IPR035433">
    <property type="entry name" value="NFU1-like"/>
</dbReference>
<dbReference type="PANTHER" id="PTHR11178:SF1">
    <property type="entry name" value="NFU1 IRON-SULFUR CLUSTER SCAFFOLD HOMOLOG, MITOCHONDRIAL"/>
    <property type="match status" value="1"/>
</dbReference>
<dbReference type="GO" id="GO:0051536">
    <property type="term" value="F:iron-sulfur cluster binding"/>
    <property type="evidence" value="ECO:0007669"/>
    <property type="project" value="InterPro"/>
</dbReference>
<dbReference type="GO" id="GO:0016226">
    <property type="term" value="P:iron-sulfur cluster assembly"/>
    <property type="evidence" value="ECO:0007669"/>
    <property type="project" value="InterPro"/>
</dbReference>
<evidence type="ECO:0000256" key="1">
    <source>
        <dbReference type="ARBA" id="ARBA00006420"/>
    </source>
</evidence>
<keyword evidence="4" id="KW-1185">Reference proteome</keyword>
<dbReference type="InterPro" id="IPR001075">
    <property type="entry name" value="NIF_FeS_clus_asmbl_NifU_C"/>
</dbReference>
<dbReference type="EMBL" id="HG994580">
    <property type="protein sequence ID" value="CAF2756561.1"/>
    <property type="molecule type" value="Genomic_DNA"/>
</dbReference>
<sequence>MMLSGRIALARSLNVFTQRWFSTVPGTPMSSSAFCSPLAKLLFRVEGVKGVFFWPGFHHYHKRRRGLPIVNEDAKPHSDTEIHEDDDDTVAMIKELLDSRIRPTVQEDGGDIVFMGFDDGVVKLKMQGSCTSCPSSIVTLKNGVQNMLQFYIPEVLEVEQIFDEVDEVSKSQFKKLEEKLKDD</sequence>
<gene>
    <name evidence="3" type="ORF">LSAA_2071</name>
</gene>
<evidence type="ECO:0000313" key="4">
    <source>
        <dbReference type="Proteomes" id="UP000675881"/>
    </source>
</evidence>
<dbReference type="PANTHER" id="PTHR11178">
    <property type="entry name" value="IRON-SULFUR CLUSTER SCAFFOLD PROTEIN NFU-RELATED"/>
    <property type="match status" value="1"/>
</dbReference>
<dbReference type="GO" id="GO:0005506">
    <property type="term" value="F:iron ion binding"/>
    <property type="evidence" value="ECO:0007669"/>
    <property type="project" value="InterPro"/>
</dbReference>
<dbReference type="PIRSF" id="PIRSF036773">
    <property type="entry name" value="HIRIP5"/>
    <property type="match status" value="1"/>
</dbReference>
<proteinExistence type="inferred from homology"/>
<dbReference type="GO" id="GO:0005739">
    <property type="term" value="C:mitochondrion"/>
    <property type="evidence" value="ECO:0007669"/>
    <property type="project" value="TreeGrafter"/>
</dbReference>
<comment type="similarity">
    <text evidence="1">Belongs to the NifU family.</text>
</comment>
<dbReference type="Proteomes" id="UP000675881">
    <property type="component" value="Chromosome 1"/>
</dbReference>
<evidence type="ECO:0000313" key="3">
    <source>
        <dbReference type="EMBL" id="CAF2756561.1"/>
    </source>
</evidence>
<dbReference type="OrthoDB" id="565552at2759"/>
<name>A0A7R8CB16_LEPSM</name>
<dbReference type="Pfam" id="PF01106">
    <property type="entry name" value="NifU"/>
    <property type="match status" value="1"/>
</dbReference>
<dbReference type="FunFam" id="3.30.300.130:FF:000001">
    <property type="entry name" value="NFU1 iron-sulfur cluster scaffold"/>
    <property type="match status" value="1"/>
</dbReference>
<dbReference type="InterPro" id="IPR034904">
    <property type="entry name" value="FSCA_dom_sf"/>
</dbReference>
<dbReference type="AlphaFoldDB" id="A0A7R8CB16"/>
<feature type="domain" description="NIF system FeS cluster assembly NifU C-terminal" evidence="2">
    <location>
        <begin position="93"/>
        <end position="159"/>
    </location>
</feature>
<evidence type="ECO:0000259" key="2">
    <source>
        <dbReference type="Pfam" id="PF01106"/>
    </source>
</evidence>
<accession>A0A7R8CB16</accession>
<dbReference type="Gene3D" id="3.30.300.130">
    <property type="entry name" value="Fe-S cluster assembly (FSCA)"/>
    <property type="match status" value="1"/>
</dbReference>
<reference evidence="3" key="1">
    <citation type="submission" date="2021-02" db="EMBL/GenBank/DDBJ databases">
        <authorList>
            <person name="Bekaert M."/>
        </authorList>
    </citation>
    <scope>NUCLEOTIDE SEQUENCE</scope>
    <source>
        <strain evidence="3">IoA-00</strain>
    </source>
</reference>